<dbReference type="GO" id="GO:0004252">
    <property type="term" value="F:serine-type endopeptidase activity"/>
    <property type="evidence" value="ECO:0007669"/>
    <property type="project" value="InterPro"/>
</dbReference>
<keyword evidence="5" id="KW-0720">Serine protease</keyword>
<dbReference type="InterPro" id="IPR001314">
    <property type="entry name" value="Peptidase_S1A"/>
</dbReference>
<proteinExistence type="inferred from homology"/>
<dbReference type="Pfam" id="PF00089">
    <property type="entry name" value="Trypsin"/>
    <property type="match status" value="1"/>
</dbReference>
<dbReference type="GO" id="GO:0006508">
    <property type="term" value="P:proteolysis"/>
    <property type="evidence" value="ECO:0007669"/>
    <property type="project" value="UniProtKB-KW"/>
</dbReference>
<feature type="domain" description="Peptidase S1" evidence="7">
    <location>
        <begin position="192"/>
        <end position="444"/>
    </location>
</feature>
<keyword evidence="5" id="KW-0378">Hydrolase</keyword>
<evidence type="ECO:0000256" key="1">
    <source>
        <dbReference type="ARBA" id="ARBA00022729"/>
    </source>
</evidence>
<dbReference type="SMART" id="SM00020">
    <property type="entry name" value="Tryp_SPc"/>
    <property type="match status" value="1"/>
</dbReference>
<reference evidence="8" key="1">
    <citation type="submission" date="2020-11" db="EMBL/GenBank/DDBJ databases">
        <authorList>
            <person name="Tran Van P."/>
        </authorList>
    </citation>
    <scope>NUCLEOTIDE SEQUENCE</scope>
</reference>
<keyword evidence="3" id="KW-0325">Glycoprotein</keyword>
<feature type="signal peptide" evidence="6">
    <location>
        <begin position="1"/>
        <end position="20"/>
    </location>
</feature>
<dbReference type="InterPro" id="IPR001254">
    <property type="entry name" value="Trypsin_dom"/>
</dbReference>
<dbReference type="PRINTS" id="PR00722">
    <property type="entry name" value="CHYMOTRYPSIN"/>
</dbReference>
<evidence type="ECO:0000256" key="5">
    <source>
        <dbReference type="RuleBase" id="RU363034"/>
    </source>
</evidence>
<comment type="similarity">
    <text evidence="4">Belongs to the peptidase S1 family. CLIP subfamily.</text>
</comment>
<evidence type="ECO:0000256" key="6">
    <source>
        <dbReference type="SAM" id="SignalP"/>
    </source>
</evidence>
<dbReference type="SUPFAM" id="SSF50494">
    <property type="entry name" value="Trypsin-like serine proteases"/>
    <property type="match status" value="1"/>
</dbReference>
<dbReference type="PANTHER" id="PTHR24258">
    <property type="entry name" value="SERINE PROTEASE-RELATED"/>
    <property type="match status" value="1"/>
</dbReference>
<evidence type="ECO:0000256" key="3">
    <source>
        <dbReference type="ARBA" id="ARBA00023180"/>
    </source>
</evidence>
<dbReference type="FunFam" id="2.40.10.10:FF:000028">
    <property type="entry name" value="Serine protease easter"/>
    <property type="match status" value="1"/>
</dbReference>
<keyword evidence="1 6" id="KW-0732">Signal</keyword>
<dbReference type="InterPro" id="IPR009003">
    <property type="entry name" value="Peptidase_S1_PA"/>
</dbReference>
<keyword evidence="2" id="KW-1015">Disulfide bond</keyword>
<name>A0A7R9CBE0_TIMCR</name>
<dbReference type="InterPro" id="IPR018114">
    <property type="entry name" value="TRYPSIN_HIS"/>
</dbReference>
<evidence type="ECO:0000256" key="4">
    <source>
        <dbReference type="ARBA" id="ARBA00024195"/>
    </source>
</evidence>
<evidence type="ECO:0000313" key="8">
    <source>
        <dbReference type="EMBL" id="CAD7393302.1"/>
    </source>
</evidence>
<evidence type="ECO:0000256" key="2">
    <source>
        <dbReference type="ARBA" id="ARBA00023157"/>
    </source>
</evidence>
<sequence length="445" mass="49000">MTAFSTPVVILFLRLSVASASRPNLYEGDFCETDTIIGSRSQGVCRKLSQCPVAVEAIAEGKMPIVCAYDWFSYLVCCPVDVPAQIQLSPTPRLSVRTQKSSYQSQEKRTTATPIVGTTETASTPQDKARKKCEEYAMLVWSRVKTPVLLLDDEDNGYYKVSECGIPEAHVLVAAVGFGTKDQISWWCGGSLYGGTKAHPKEFPHMAAVGFGTKDQISWWCGGSLISERFVLTAGHCIEDPNPRGKGRARWVRLGDLNLASSEDDARPQDYAVVQRIPHPSYRYPSKYNDVALLRVERDVEFSGYVRPACLHTDYGVERALAIATGWGRTSTGPTQDLMKVDLSLLEFRKCQTTFNTTLNPSLQRTLNDGVLEDSMLCAGELQGGKDTCQGDSGGPLQYLMDTPYCMYSLVGITSFGMECAAAESPAIYTRVSHFVPWIVSVVWP</sequence>
<protein>
    <recommendedName>
        <fullName evidence="7">Peptidase S1 domain-containing protein</fullName>
    </recommendedName>
</protein>
<accession>A0A7R9CBE0</accession>
<dbReference type="PROSITE" id="PS50240">
    <property type="entry name" value="TRYPSIN_DOM"/>
    <property type="match status" value="1"/>
</dbReference>
<keyword evidence="5" id="KW-0645">Protease</keyword>
<dbReference type="FunFam" id="2.40.10.10:FF:000002">
    <property type="entry name" value="Transmembrane protease serine"/>
    <property type="match status" value="1"/>
</dbReference>
<dbReference type="EMBL" id="OC316688">
    <property type="protein sequence ID" value="CAD7393302.1"/>
    <property type="molecule type" value="Genomic_DNA"/>
</dbReference>
<gene>
    <name evidence="8" type="ORF">TCEB3V08_LOCUS1275</name>
</gene>
<evidence type="ECO:0000259" key="7">
    <source>
        <dbReference type="PROSITE" id="PS50240"/>
    </source>
</evidence>
<dbReference type="InterPro" id="IPR043504">
    <property type="entry name" value="Peptidase_S1_PA_chymotrypsin"/>
</dbReference>
<dbReference type="InterPro" id="IPR033116">
    <property type="entry name" value="TRYPSIN_SER"/>
</dbReference>
<dbReference type="PANTHER" id="PTHR24258:SF136">
    <property type="entry name" value="GH06673P-RELATED"/>
    <property type="match status" value="1"/>
</dbReference>
<feature type="chain" id="PRO_5031468786" description="Peptidase S1 domain-containing protein" evidence="6">
    <location>
        <begin position="21"/>
        <end position="445"/>
    </location>
</feature>
<organism evidence="8">
    <name type="scientific">Timema cristinae</name>
    <name type="common">Walking stick</name>
    <dbReference type="NCBI Taxonomy" id="61476"/>
    <lineage>
        <taxon>Eukaryota</taxon>
        <taxon>Metazoa</taxon>
        <taxon>Ecdysozoa</taxon>
        <taxon>Arthropoda</taxon>
        <taxon>Hexapoda</taxon>
        <taxon>Insecta</taxon>
        <taxon>Pterygota</taxon>
        <taxon>Neoptera</taxon>
        <taxon>Polyneoptera</taxon>
        <taxon>Phasmatodea</taxon>
        <taxon>Timematodea</taxon>
        <taxon>Timematoidea</taxon>
        <taxon>Timematidae</taxon>
        <taxon>Timema</taxon>
    </lineage>
</organism>
<dbReference type="AlphaFoldDB" id="A0A7R9CBE0"/>
<dbReference type="Gene3D" id="2.40.10.10">
    <property type="entry name" value="Trypsin-like serine proteases"/>
    <property type="match status" value="1"/>
</dbReference>
<dbReference type="CDD" id="cd00190">
    <property type="entry name" value="Tryp_SPc"/>
    <property type="match status" value="1"/>
</dbReference>
<dbReference type="PROSITE" id="PS00135">
    <property type="entry name" value="TRYPSIN_SER"/>
    <property type="match status" value="1"/>
</dbReference>
<dbReference type="PROSITE" id="PS00134">
    <property type="entry name" value="TRYPSIN_HIS"/>
    <property type="match status" value="1"/>
</dbReference>